<evidence type="ECO:0000313" key="3">
    <source>
        <dbReference type="Proteomes" id="UP000030762"/>
    </source>
</evidence>
<dbReference type="AlphaFoldDB" id="T0S630"/>
<dbReference type="SMART" id="SM00233">
    <property type="entry name" value="PH"/>
    <property type="match status" value="1"/>
</dbReference>
<dbReference type="VEuPathDB" id="FungiDB:SDRG_02438"/>
<evidence type="ECO:0000259" key="1">
    <source>
        <dbReference type="PROSITE" id="PS50003"/>
    </source>
</evidence>
<dbReference type="InterPro" id="IPR001849">
    <property type="entry name" value="PH_domain"/>
</dbReference>
<dbReference type="EMBL" id="JH767136">
    <property type="protein sequence ID" value="EQC40548.1"/>
    <property type="molecule type" value="Genomic_DNA"/>
</dbReference>
<sequence length="224" mass="24225">MYGINGAVVHHLACEAKAGGILATGDVLYKVGETNVLFRPYSVVMGIVAKAAQPCVLQLIPHALVADVVRSTLLARAPVRLANLNSSVAPEVVSNPALDHALTRKIHGSLREGQLYRQGVLFKFWHARYFVLTPTALLYYASPRSPAPRRELTFAGRRCSVQSLRATKKFGSVAVVHLLRVCVDHKHIVLACATESDKTAWLTALQQAMTQSLPSAPSHVMAAA</sequence>
<dbReference type="InterPro" id="IPR011993">
    <property type="entry name" value="PH-like_dom_sf"/>
</dbReference>
<dbReference type="InParanoid" id="T0S630"/>
<dbReference type="Gene3D" id="2.30.29.30">
    <property type="entry name" value="Pleckstrin-homology domain (PH domain)/Phosphotyrosine-binding domain (PTB)"/>
    <property type="match status" value="1"/>
</dbReference>
<dbReference type="Proteomes" id="UP000030762">
    <property type="component" value="Unassembled WGS sequence"/>
</dbReference>
<accession>T0S630</accession>
<feature type="domain" description="PH" evidence="1">
    <location>
        <begin position="108"/>
        <end position="210"/>
    </location>
</feature>
<protein>
    <recommendedName>
        <fullName evidence="1">PH domain-containing protein</fullName>
    </recommendedName>
</protein>
<reference evidence="2 3" key="1">
    <citation type="submission" date="2012-04" db="EMBL/GenBank/DDBJ databases">
        <title>The Genome Sequence of Saprolegnia declina VS20.</title>
        <authorList>
            <consortium name="The Broad Institute Genome Sequencing Platform"/>
            <person name="Russ C."/>
            <person name="Nusbaum C."/>
            <person name="Tyler B."/>
            <person name="van West P."/>
            <person name="Dieguez-Uribeondo J."/>
            <person name="de Bruijn I."/>
            <person name="Tripathy S."/>
            <person name="Jiang R."/>
            <person name="Young S.K."/>
            <person name="Zeng Q."/>
            <person name="Gargeya S."/>
            <person name="Fitzgerald M."/>
            <person name="Haas B."/>
            <person name="Abouelleil A."/>
            <person name="Alvarado L."/>
            <person name="Arachchi H.M."/>
            <person name="Berlin A."/>
            <person name="Chapman S.B."/>
            <person name="Goldberg J."/>
            <person name="Griggs A."/>
            <person name="Gujja S."/>
            <person name="Hansen M."/>
            <person name="Howarth C."/>
            <person name="Imamovic A."/>
            <person name="Larimer J."/>
            <person name="McCowen C."/>
            <person name="Montmayeur A."/>
            <person name="Murphy C."/>
            <person name="Neiman D."/>
            <person name="Pearson M."/>
            <person name="Priest M."/>
            <person name="Roberts A."/>
            <person name="Saif S."/>
            <person name="Shea T."/>
            <person name="Sisk P."/>
            <person name="Sykes S."/>
            <person name="Wortman J."/>
            <person name="Nusbaum C."/>
            <person name="Birren B."/>
        </authorList>
    </citation>
    <scope>NUCLEOTIDE SEQUENCE [LARGE SCALE GENOMIC DNA]</scope>
    <source>
        <strain evidence="2 3">VS20</strain>
    </source>
</reference>
<gene>
    <name evidence="2" type="ORF">SDRG_02438</name>
</gene>
<organism evidence="2 3">
    <name type="scientific">Saprolegnia diclina (strain VS20)</name>
    <dbReference type="NCBI Taxonomy" id="1156394"/>
    <lineage>
        <taxon>Eukaryota</taxon>
        <taxon>Sar</taxon>
        <taxon>Stramenopiles</taxon>
        <taxon>Oomycota</taxon>
        <taxon>Saprolegniomycetes</taxon>
        <taxon>Saprolegniales</taxon>
        <taxon>Saprolegniaceae</taxon>
        <taxon>Saprolegnia</taxon>
    </lineage>
</organism>
<name>T0S630_SAPDV</name>
<dbReference type="CDD" id="cd00821">
    <property type="entry name" value="PH"/>
    <property type="match status" value="1"/>
</dbReference>
<dbReference type="Pfam" id="PF00169">
    <property type="entry name" value="PH"/>
    <property type="match status" value="1"/>
</dbReference>
<evidence type="ECO:0000313" key="2">
    <source>
        <dbReference type="EMBL" id="EQC40548.1"/>
    </source>
</evidence>
<dbReference type="PROSITE" id="PS50003">
    <property type="entry name" value="PH_DOMAIN"/>
    <property type="match status" value="1"/>
</dbReference>
<dbReference type="SUPFAM" id="SSF50729">
    <property type="entry name" value="PH domain-like"/>
    <property type="match status" value="1"/>
</dbReference>
<dbReference type="RefSeq" id="XP_008606247.1">
    <property type="nucleotide sequence ID" value="XM_008608025.1"/>
</dbReference>
<keyword evidence="3" id="KW-1185">Reference proteome</keyword>
<dbReference type="GeneID" id="19943165"/>
<dbReference type="STRING" id="1156394.T0S630"/>
<proteinExistence type="predicted"/>